<dbReference type="EMBL" id="BKCP01006294">
    <property type="protein sequence ID" value="GER42159.1"/>
    <property type="molecule type" value="Genomic_DNA"/>
</dbReference>
<reference evidence="2" key="1">
    <citation type="journal article" date="2019" name="Curr. Biol.">
        <title>Genome Sequence of Striga asiatica Provides Insight into the Evolution of Plant Parasitism.</title>
        <authorList>
            <person name="Yoshida S."/>
            <person name="Kim S."/>
            <person name="Wafula E.K."/>
            <person name="Tanskanen J."/>
            <person name="Kim Y.M."/>
            <person name="Honaas L."/>
            <person name="Yang Z."/>
            <person name="Spallek T."/>
            <person name="Conn C.E."/>
            <person name="Ichihashi Y."/>
            <person name="Cheong K."/>
            <person name="Cui S."/>
            <person name="Der J.P."/>
            <person name="Gundlach H."/>
            <person name="Jiao Y."/>
            <person name="Hori C."/>
            <person name="Ishida J.K."/>
            <person name="Kasahara H."/>
            <person name="Kiba T."/>
            <person name="Kim M.S."/>
            <person name="Koo N."/>
            <person name="Laohavisit A."/>
            <person name="Lee Y.H."/>
            <person name="Lumba S."/>
            <person name="McCourt P."/>
            <person name="Mortimer J.C."/>
            <person name="Mutuku J.M."/>
            <person name="Nomura T."/>
            <person name="Sasaki-Sekimoto Y."/>
            <person name="Seto Y."/>
            <person name="Wang Y."/>
            <person name="Wakatake T."/>
            <person name="Sakakibara H."/>
            <person name="Demura T."/>
            <person name="Yamaguchi S."/>
            <person name="Yoneyama K."/>
            <person name="Manabe R.I."/>
            <person name="Nelson D.C."/>
            <person name="Schulman A.H."/>
            <person name="Timko M.P."/>
            <person name="dePamphilis C.W."/>
            <person name="Choi D."/>
            <person name="Shirasu K."/>
        </authorList>
    </citation>
    <scope>NUCLEOTIDE SEQUENCE [LARGE SCALE GENOMIC DNA]</scope>
    <source>
        <strain evidence="2">cv. UVA1</strain>
    </source>
</reference>
<gene>
    <name evidence="1" type="ORF">STAS_18923</name>
</gene>
<comment type="caution">
    <text evidence="1">The sequence shown here is derived from an EMBL/GenBank/DDBJ whole genome shotgun (WGS) entry which is preliminary data.</text>
</comment>
<sequence>MLRVNLANSVGKDQKRYGVHPLCLIPLCIKSSGSLVITGYQKALPYELDNLISFNKDSIISRIPSVSPNEPRPATNSCTIPPISIQLLPSCLTTRLSLINPLNFNTSRHLLSAANHNIASRVFGIHCHKHGRNILGQFQPVVEHAARKQSTPHKVIGLHRHRAHYTKSLLDKTGPR</sequence>
<keyword evidence="2" id="KW-1185">Reference proteome</keyword>
<dbReference type="AlphaFoldDB" id="A0A5A7QA86"/>
<name>A0A5A7QA86_STRAF</name>
<organism evidence="1 2">
    <name type="scientific">Striga asiatica</name>
    <name type="common">Asiatic witchweed</name>
    <name type="synonym">Buchnera asiatica</name>
    <dbReference type="NCBI Taxonomy" id="4170"/>
    <lineage>
        <taxon>Eukaryota</taxon>
        <taxon>Viridiplantae</taxon>
        <taxon>Streptophyta</taxon>
        <taxon>Embryophyta</taxon>
        <taxon>Tracheophyta</taxon>
        <taxon>Spermatophyta</taxon>
        <taxon>Magnoliopsida</taxon>
        <taxon>eudicotyledons</taxon>
        <taxon>Gunneridae</taxon>
        <taxon>Pentapetalae</taxon>
        <taxon>asterids</taxon>
        <taxon>lamiids</taxon>
        <taxon>Lamiales</taxon>
        <taxon>Orobanchaceae</taxon>
        <taxon>Buchnereae</taxon>
        <taxon>Striga</taxon>
    </lineage>
</organism>
<protein>
    <submittedName>
        <fullName evidence="1">HTH-type transcriptional activator TtdR</fullName>
    </submittedName>
</protein>
<evidence type="ECO:0000313" key="1">
    <source>
        <dbReference type="EMBL" id="GER42159.1"/>
    </source>
</evidence>
<proteinExistence type="predicted"/>
<accession>A0A5A7QA86</accession>
<evidence type="ECO:0000313" key="2">
    <source>
        <dbReference type="Proteomes" id="UP000325081"/>
    </source>
</evidence>
<dbReference type="Proteomes" id="UP000325081">
    <property type="component" value="Unassembled WGS sequence"/>
</dbReference>